<proteinExistence type="predicted"/>
<protein>
    <submittedName>
        <fullName evidence="1">Uncharacterized protein</fullName>
    </submittedName>
</protein>
<comment type="caution">
    <text evidence="1">The sequence shown here is derived from an EMBL/GenBank/DDBJ whole genome shotgun (WGS) entry which is preliminary data.</text>
</comment>
<dbReference type="Proteomes" id="UP001497700">
    <property type="component" value="Unassembled WGS sequence"/>
</dbReference>
<gene>
    <name evidence="1" type="ORF">F4820DRAFT_432150</name>
</gene>
<reference evidence="1 2" key="1">
    <citation type="journal article" date="2022" name="New Phytol.">
        <title>Ecological generalism drives hyperdiversity of secondary metabolite gene clusters in xylarialean endophytes.</title>
        <authorList>
            <person name="Franco M.E.E."/>
            <person name="Wisecaver J.H."/>
            <person name="Arnold A.E."/>
            <person name="Ju Y.M."/>
            <person name="Slot J.C."/>
            <person name="Ahrendt S."/>
            <person name="Moore L.P."/>
            <person name="Eastman K.E."/>
            <person name="Scott K."/>
            <person name="Konkel Z."/>
            <person name="Mondo S.J."/>
            <person name="Kuo A."/>
            <person name="Hayes R.D."/>
            <person name="Haridas S."/>
            <person name="Andreopoulos B."/>
            <person name="Riley R."/>
            <person name="LaButti K."/>
            <person name="Pangilinan J."/>
            <person name="Lipzen A."/>
            <person name="Amirebrahimi M."/>
            <person name="Yan J."/>
            <person name="Adam C."/>
            <person name="Keymanesh K."/>
            <person name="Ng V."/>
            <person name="Louie K."/>
            <person name="Northen T."/>
            <person name="Drula E."/>
            <person name="Henrissat B."/>
            <person name="Hsieh H.M."/>
            <person name="Youens-Clark K."/>
            <person name="Lutzoni F."/>
            <person name="Miadlikowska J."/>
            <person name="Eastwood D.C."/>
            <person name="Hamelin R.C."/>
            <person name="Grigoriev I.V."/>
            <person name="U'Ren J.M."/>
        </authorList>
    </citation>
    <scope>NUCLEOTIDE SEQUENCE [LARGE SCALE GENOMIC DNA]</scope>
    <source>
        <strain evidence="1 2">CBS 119005</strain>
    </source>
</reference>
<sequence length="466" mass="52408">MAPTDDHFKVLTRAKRPEEPGIDLIIVHGLLTLGLPRLHSNWPTSLLEIAPDNTTLISYDANLRISERFHWRDIQSNTSTLINGLQSWIEQTTQARILVFASIGVAGCIVKHALYRFSQEDRYQECLARTRGLLFFGTPHFIEFNERNANALNGILRYESSGYLRWPSTVTKDDFSSLVCSSWRFDELKLNCKMLCCYERIPMKTSSNFIVTRSVMMVGEKMASMKSKHVEIFPIDIKLSGLFESTDCVVHRHISEFLPRVLRECKDEKGKPRAAGAGIATSDTLDTCHALLVSGRSDSRGTFPDYTVNVSHTISGTPNPQEPTSPQLFTSPPVTTGGGPYRSFKLPSRQRSSFQTMSTSNSFTSSSESDQGFVVLPEVDTLKKFPTVPDVVEWIQVGARRQPNHDFRGRDDLIKKMKDRLLQPSETELSSISRPNAYVLCGAAGLGKTQTALHFFHSYKSQFNVR</sequence>
<evidence type="ECO:0000313" key="1">
    <source>
        <dbReference type="EMBL" id="KAI4861885.1"/>
    </source>
</evidence>
<accession>A0ACB9YS83</accession>
<dbReference type="EMBL" id="MU393539">
    <property type="protein sequence ID" value="KAI4861885.1"/>
    <property type="molecule type" value="Genomic_DNA"/>
</dbReference>
<organism evidence="1 2">
    <name type="scientific">Hypoxylon rubiginosum</name>
    <dbReference type="NCBI Taxonomy" id="110542"/>
    <lineage>
        <taxon>Eukaryota</taxon>
        <taxon>Fungi</taxon>
        <taxon>Dikarya</taxon>
        <taxon>Ascomycota</taxon>
        <taxon>Pezizomycotina</taxon>
        <taxon>Sordariomycetes</taxon>
        <taxon>Xylariomycetidae</taxon>
        <taxon>Xylariales</taxon>
        <taxon>Hypoxylaceae</taxon>
        <taxon>Hypoxylon</taxon>
    </lineage>
</organism>
<evidence type="ECO:0000313" key="2">
    <source>
        <dbReference type="Proteomes" id="UP001497700"/>
    </source>
</evidence>
<keyword evidence="2" id="KW-1185">Reference proteome</keyword>
<name>A0ACB9YS83_9PEZI</name>